<evidence type="ECO:0000259" key="1">
    <source>
        <dbReference type="Pfam" id="PF00248"/>
    </source>
</evidence>
<protein>
    <recommendedName>
        <fullName evidence="1">NADP-dependent oxidoreductase domain-containing protein</fullName>
    </recommendedName>
</protein>
<reference evidence="2" key="1">
    <citation type="journal article" date="2014" name="Front. Microbiol.">
        <title>High frequency of phylogenetically diverse reductive dehalogenase-homologous genes in deep subseafloor sedimentary metagenomes.</title>
        <authorList>
            <person name="Kawai M."/>
            <person name="Futagami T."/>
            <person name="Toyoda A."/>
            <person name="Takaki Y."/>
            <person name="Nishi S."/>
            <person name="Hori S."/>
            <person name="Arai W."/>
            <person name="Tsubouchi T."/>
            <person name="Morono Y."/>
            <person name="Uchiyama I."/>
            <person name="Ito T."/>
            <person name="Fujiyama A."/>
            <person name="Inagaki F."/>
            <person name="Takami H."/>
        </authorList>
    </citation>
    <scope>NUCLEOTIDE SEQUENCE</scope>
    <source>
        <strain evidence="2">Expedition CK06-06</strain>
    </source>
</reference>
<dbReference type="Pfam" id="PF00248">
    <property type="entry name" value="Aldo_ket_red"/>
    <property type="match status" value="1"/>
</dbReference>
<dbReference type="EMBL" id="BARS01054244">
    <property type="protein sequence ID" value="GAG46973.1"/>
    <property type="molecule type" value="Genomic_DNA"/>
</dbReference>
<dbReference type="PANTHER" id="PTHR43312">
    <property type="entry name" value="D-THREO-ALDOSE 1-DEHYDROGENASE"/>
    <property type="match status" value="1"/>
</dbReference>
<dbReference type="SUPFAM" id="SSF51430">
    <property type="entry name" value="NAD(P)-linked oxidoreductase"/>
    <property type="match status" value="1"/>
</dbReference>
<dbReference type="InterPro" id="IPR036812">
    <property type="entry name" value="NAD(P)_OxRdtase_dom_sf"/>
</dbReference>
<dbReference type="PANTHER" id="PTHR43312:SF1">
    <property type="entry name" value="NADP-DEPENDENT OXIDOREDUCTASE DOMAIN-CONTAINING PROTEIN"/>
    <property type="match status" value="1"/>
</dbReference>
<proteinExistence type="predicted"/>
<dbReference type="InterPro" id="IPR053135">
    <property type="entry name" value="AKR2_Oxidoreductase"/>
</dbReference>
<feature type="non-terminal residue" evidence="2">
    <location>
        <position position="155"/>
    </location>
</feature>
<dbReference type="InterPro" id="IPR023210">
    <property type="entry name" value="NADP_OxRdtase_dom"/>
</dbReference>
<accession>X0YE69</accession>
<comment type="caution">
    <text evidence="2">The sequence shown here is derived from an EMBL/GenBank/DDBJ whole genome shotgun (WGS) entry which is preliminary data.</text>
</comment>
<organism evidence="2">
    <name type="scientific">marine sediment metagenome</name>
    <dbReference type="NCBI Taxonomy" id="412755"/>
    <lineage>
        <taxon>unclassified sequences</taxon>
        <taxon>metagenomes</taxon>
        <taxon>ecological metagenomes</taxon>
    </lineage>
</organism>
<sequence length="155" mass="17881">METRPFGKTGESFPILSFGGQRIVDEHNCTEEEAIAIVNTAIDRGIRYFDTAWIYSQGQAETRLGKVVKHRRSEMWIATKTWDTTRDGARRQLEESLTRLQTEYVDEWRLHNVWDYARLDEFTGKVGALQAAVQAREEGLVRHISISCHTDPQIL</sequence>
<feature type="domain" description="NADP-dependent oxidoreductase" evidence="1">
    <location>
        <begin position="16"/>
        <end position="148"/>
    </location>
</feature>
<dbReference type="Gene3D" id="3.20.20.100">
    <property type="entry name" value="NADP-dependent oxidoreductase domain"/>
    <property type="match status" value="1"/>
</dbReference>
<evidence type="ECO:0000313" key="2">
    <source>
        <dbReference type="EMBL" id="GAG46973.1"/>
    </source>
</evidence>
<name>X0YE69_9ZZZZ</name>
<dbReference type="AlphaFoldDB" id="X0YE69"/>
<dbReference type="CDD" id="cd19100">
    <property type="entry name" value="AKR_unchar"/>
    <property type="match status" value="1"/>
</dbReference>
<gene>
    <name evidence="2" type="ORF">S01H1_80340</name>
</gene>